<dbReference type="PROSITE" id="PS50821">
    <property type="entry name" value="PAZ"/>
    <property type="match status" value="1"/>
</dbReference>
<dbReference type="CDD" id="cd02846">
    <property type="entry name" value="PAZ_argonaute_like"/>
    <property type="match status" value="1"/>
</dbReference>
<dbReference type="EMBL" id="MU001673">
    <property type="protein sequence ID" value="KAF2460545.1"/>
    <property type="molecule type" value="Genomic_DNA"/>
</dbReference>
<evidence type="ECO:0000259" key="2">
    <source>
        <dbReference type="PROSITE" id="PS50821"/>
    </source>
</evidence>
<dbReference type="PANTHER" id="PTHR22891">
    <property type="entry name" value="EUKARYOTIC TRANSLATION INITIATION FACTOR 2C"/>
    <property type="match status" value="1"/>
</dbReference>
<dbReference type="SMART" id="SM01163">
    <property type="entry name" value="DUF1785"/>
    <property type="match status" value="1"/>
</dbReference>
<feature type="domain" description="PAZ" evidence="2">
    <location>
        <begin position="94"/>
        <end position="211"/>
    </location>
</feature>
<dbReference type="InterPro" id="IPR014811">
    <property type="entry name" value="ArgoL1"/>
</dbReference>
<organism evidence="4 5">
    <name type="scientific">Lineolata rhizophorae</name>
    <dbReference type="NCBI Taxonomy" id="578093"/>
    <lineage>
        <taxon>Eukaryota</taxon>
        <taxon>Fungi</taxon>
        <taxon>Dikarya</taxon>
        <taxon>Ascomycota</taxon>
        <taxon>Pezizomycotina</taxon>
        <taxon>Dothideomycetes</taxon>
        <taxon>Dothideomycetes incertae sedis</taxon>
        <taxon>Lineolatales</taxon>
        <taxon>Lineolataceae</taxon>
        <taxon>Lineolata</taxon>
    </lineage>
</organism>
<reference evidence="4" key="1">
    <citation type="journal article" date="2020" name="Stud. Mycol.">
        <title>101 Dothideomycetes genomes: a test case for predicting lifestyles and emergence of pathogens.</title>
        <authorList>
            <person name="Haridas S."/>
            <person name="Albert R."/>
            <person name="Binder M."/>
            <person name="Bloem J."/>
            <person name="Labutti K."/>
            <person name="Salamov A."/>
            <person name="Andreopoulos B."/>
            <person name="Baker S."/>
            <person name="Barry K."/>
            <person name="Bills G."/>
            <person name="Bluhm B."/>
            <person name="Cannon C."/>
            <person name="Castanera R."/>
            <person name="Culley D."/>
            <person name="Daum C."/>
            <person name="Ezra D."/>
            <person name="Gonzalez J."/>
            <person name="Henrissat B."/>
            <person name="Kuo A."/>
            <person name="Liang C."/>
            <person name="Lipzen A."/>
            <person name="Lutzoni F."/>
            <person name="Magnuson J."/>
            <person name="Mondo S."/>
            <person name="Nolan M."/>
            <person name="Ohm R."/>
            <person name="Pangilinan J."/>
            <person name="Park H.-J."/>
            <person name="Ramirez L."/>
            <person name="Alfaro M."/>
            <person name="Sun H."/>
            <person name="Tritt A."/>
            <person name="Yoshinaga Y."/>
            <person name="Zwiers L.-H."/>
            <person name="Turgeon B."/>
            <person name="Goodwin S."/>
            <person name="Spatafora J."/>
            <person name="Crous P."/>
            <person name="Grigoriev I."/>
        </authorList>
    </citation>
    <scope>NUCLEOTIDE SEQUENCE</scope>
    <source>
        <strain evidence="4">ATCC 16933</strain>
    </source>
</reference>
<gene>
    <name evidence="4" type="ORF">BDY21DRAFT_280704</name>
</gene>
<dbReference type="Gene3D" id="3.30.420.10">
    <property type="entry name" value="Ribonuclease H-like superfamily/Ribonuclease H"/>
    <property type="match status" value="1"/>
</dbReference>
<dbReference type="AlphaFoldDB" id="A0A6A6P9B3"/>
<dbReference type="SUPFAM" id="SSF53098">
    <property type="entry name" value="Ribonuclease H-like"/>
    <property type="match status" value="1"/>
</dbReference>
<dbReference type="InterPro" id="IPR003100">
    <property type="entry name" value="PAZ_dom"/>
</dbReference>
<dbReference type="SUPFAM" id="SSF101690">
    <property type="entry name" value="PAZ domain"/>
    <property type="match status" value="1"/>
</dbReference>
<protein>
    <submittedName>
        <fullName evidence="4">Piwi domain-containing protein</fullName>
    </submittedName>
</protein>
<evidence type="ECO:0000313" key="4">
    <source>
        <dbReference type="EMBL" id="KAF2460545.1"/>
    </source>
</evidence>
<dbReference type="InterPro" id="IPR003165">
    <property type="entry name" value="Piwi"/>
</dbReference>
<dbReference type="Pfam" id="PF08699">
    <property type="entry name" value="ArgoL1"/>
    <property type="match status" value="1"/>
</dbReference>
<dbReference type="InterPro" id="IPR036085">
    <property type="entry name" value="PAZ_dom_sf"/>
</dbReference>
<evidence type="ECO:0000259" key="3">
    <source>
        <dbReference type="PROSITE" id="PS50822"/>
    </source>
</evidence>
<evidence type="ECO:0000256" key="1">
    <source>
        <dbReference type="RuleBase" id="RU361178"/>
    </source>
</evidence>
<dbReference type="GO" id="GO:0003723">
    <property type="term" value="F:RNA binding"/>
    <property type="evidence" value="ECO:0007669"/>
    <property type="project" value="InterPro"/>
</dbReference>
<name>A0A6A6P9B3_9PEZI</name>
<accession>A0A6A6P9B3</accession>
<sequence>MDPSGALPNYPWREALHAVNTVFAHSPSHTPDVAVARSNAFYPRTSDVTETYALGECLEAIRGYHLSARLVPGRILLNVQASSAAFVSPMNVRNCVEVLGRNERNNDSILRKARSLLKGLRVRTNYIPDNKGDGNTKQPNKTIIKDYTVSSIRGSSAEQKFSWDNHGMVTVQDYFRRQYEIRLSYPKAPLVVYVSGGQERYIPSELCEILPGQLARKKLSGPQTAKMVKFAVRPPNINAAAIAGRGMDLIAGQRSLPLLKDFDFNVSSRMLVVPARQLQPPTPSYGGRAQKRQLFPGSWNLSQEKFYKPAALPKWSVLIVQAGYRSGPSGAAREIGHWVLDTARREFATYGIQTGPKADQIFVAEGLPSGADALPFLDSYFKKASDEKFHMLFVVIPEKDTTVYGMIKFLGDVKYGIMTVVAQMTNISKCQKLGDNFTSQFFANVALKFNLKAGGVNHTVPTSELNVNTKPNEPVFDQNTMLVGIDCTHPAPGSRKNAPSVAAVVASIDTDLAQFPGNVRSQAPREEMVQELKEIMIERLKYWGTRHGGRLPDKVIVYRDGVSESDYQRVLDFEYGAMKKAFQDLYKPPKKHPRICIIVATKRHHIRFYPTDDKRKARGNNNNTSPGTVVDRHCTGEGRHLWDFWLQAHLAMQGTAKYCHYVVLKNNIFPNADSLEQFTHKLCYLYGRATRSVSYAPPAYYADHLAGRASRGYLREAMEDTSATESEFSFQTNDPDTWNGRDFHRNLANRMLYI</sequence>
<dbReference type="InterPro" id="IPR036397">
    <property type="entry name" value="RNaseH_sf"/>
</dbReference>
<dbReference type="InterPro" id="IPR012337">
    <property type="entry name" value="RNaseH-like_sf"/>
</dbReference>
<evidence type="ECO:0000313" key="5">
    <source>
        <dbReference type="Proteomes" id="UP000799766"/>
    </source>
</evidence>
<dbReference type="OrthoDB" id="10252740at2759"/>
<dbReference type="CDD" id="cd04657">
    <property type="entry name" value="Piwi_ago-like"/>
    <property type="match status" value="1"/>
</dbReference>
<dbReference type="SMART" id="SM00949">
    <property type="entry name" value="PAZ"/>
    <property type="match status" value="1"/>
</dbReference>
<keyword evidence="5" id="KW-1185">Reference proteome</keyword>
<dbReference type="Gene3D" id="2.170.260.10">
    <property type="entry name" value="paz domain"/>
    <property type="match status" value="1"/>
</dbReference>
<dbReference type="Gene3D" id="3.40.50.2300">
    <property type="match status" value="1"/>
</dbReference>
<dbReference type="PROSITE" id="PS50822">
    <property type="entry name" value="PIWI"/>
    <property type="match status" value="1"/>
</dbReference>
<comment type="similarity">
    <text evidence="1">Belongs to the argonaute family.</text>
</comment>
<dbReference type="InterPro" id="IPR045246">
    <property type="entry name" value="Piwi_ago-like"/>
</dbReference>
<dbReference type="Proteomes" id="UP000799766">
    <property type="component" value="Unassembled WGS sequence"/>
</dbReference>
<proteinExistence type="inferred from homology"/>
<dbReference type="SMART" id="SM00950">
    <property type="entry name" value="Piwi"/>
    <property type="match status" value="1"/>
</dbReference>
<dbReference type="Pfam" id="PF02171">
    <property type="entry name" value="Piwi"/>
    <property type="match status" value="1"/>
</dbReference>
<feature type="domain" description="Piwi" evidence="3">
    <location>
        <begin position="391"/>
        <end position="714"/>
    </location>
</feature>
<dbReference type="Pfam" id="PF02170">
    <property type="entry name" value="PAZ"/>
    <property type="match status" value="1"/>
</dbReference>